<evidence type="ECO:0000313" key="1">
    <source>
        <dbReference type="EMBL" id="EFC88199.1"/>
    </source>
</evidence>
<dbReference type="Proteomes" id="UP000003344">
    <property type="component" value="Unassembled WGS sequence"/>
</dbReference>
<organism evidence="1 2">
    <name type="scientific">Neisseria mucosa (strain ATCC 25996 / DSM 4631 / NCTC 10774 / M26)</name>
    <dbReference type="NCBI Taxonomy" id="546266"/>
    <lineage>
        <taxon>Bacteria</taxon>
        <taxon>Pseudomonadati</taxon>
        <taxon>Pseudomonadota</taxon>
        <taxon>Betaproteobacteria</taxon>
        <taxon>Neisseriales</taxon>
        <taxon>Neisseriaceae</taxon>
        <taxon>Neisseria</taxon>
    </lineage>
</organism>
<protein>
    <submittedName>
        <fullName evidence="1">Uncharacterized protein</fullName>
    </submittedName>
</protein>
<accession>D2ZXL4</accession>
<evidence type="ECO:0000313" key="2">
    <source>
        <dbReference type="Proteomes" id="UP000003344"/>
    </source>
</evidence>
<proteinExistence type="predicted"/>
<reference evidence="1 2" key="1">
    <citation type="submission" date="2009-10" db="EMBL/GenBank/DDBJ databases">
        <authorList>
            <person name="Weinstock G."/>
            <person name="Sodergren E."/>
            <person name="Clifton S."/>
            <person name="Fulton L."/>
            <person name="Fulton B."/>
            <person name="Courtney L."/>
            <person name="Fronick C."/>
            <person name="Harrison M."/>
            <person name="Strong C."/>
            <person name="Farmer C."/>
            <person name="Delahaunty K."/>
            <person name="Markovic C."/>
            <person name="Hall O."/>
            <person name="Minx P."/>
            <person name="Tomlinson C."/>
            <person name="Mitreva M."/>
            <person name="Nelson J."/>
            <person name="Hou S."/>
            <person name="Wollam A."/>
            <person name="Pepin K.H."/>
            <person name="Johnson M."/>
            <person name="Bhonagiri V."/>
            <person name="Nash W.E."/>
            <person name="Warren W."/>
            <person name="Chinwalla A."/>
            <person name="Mardis E.R."/>
            <person name="Wilson R.K."/>
        </authorList>
    </citation>
    <scope>NUCLEOTIDE SEQUENCE [LARGE SCALE GENOMIC DNA]</scope>
    <source>
        <strain evidence="2">ATCC 25996 / DSM 4631 / NCTC 10774 / M26</strain>
    </source>
</reference>
<dbReference type="AlphaFoldDB" id="D2ZXL4"/>
<sequence>MRKGRLKTKIHGFQTTFLFPTRQIIPGTKSWQAFRKARTEYSDDFQPTSI</sequence>
<gene>
    <name evidence="1" type="ORF">NEIMUCOT_05368</name>
</gene>
<dbReference type="EMBL" id="ACDX02000010">
    <property type="protein sequence ID" value="EFC88199.1"/>
    <property type="molecule type" value="Genomic_DNA"/>
</dbReference>
<dbReference type="STRING" id="546266.NEIMUCOT_05368"/>
<name>D2ZXL4_NEIM2</name>
<comment type="caution">
    <text evidence="1">The sequence shown here is derived from an EMBL/GenBank/DDBJ whole genome shotgun (WGS) entry which is preliminary data.</text>
</comment>